<gene>
    <name evidence="3" type="ORF">OS493_010767</name>
</gene>
<keyword evidence="4" id="KW-1185">Reference proteome</keyword>
<dbReference type="EMBL" id="MU826354">
    <property type="protein sequence ID" value="KAJ7380060.1"/>
    <property type="molecule type" value="Genomic_DNA"/>
</dbReference>
<dbReference type="Proteomes" id="UP001163046">
    <property type="component" value="Unassembled WGS sequence"/>
</dbReference>
<sequence length="202" mass="22836">MAGTRLYTAETEKLLKEKGLKCVCELCDCGGYHPHIGCTKGTQKMKSVFKRPGLSQAKTDYQQTYTPHDGAKPRNARKPLPRLRNPHPPPMDFRTVQRMDFITREPEPQGSCKFVEEYKRPDAKIDGKTVYGQDFVDRGPPEVVKITRPQTVTQHQGLKFQSATTHNQAFTHKVPIPQEAYAELPCYTGAILYPEKNTEGTT</sequence>
<dbReference type="GO" id="GO:0008017">
    <property type="term" value="F:microtubule binding"/>
    <property type="evidence" value="ECO:0007669"/>
    <property type="project" value="InterPro"/>
</dbReference>
<feature type="region of interest" description="Disordered" evidence="2">
    <location>
        <begin position="61"/>
        <end position="93"/>
    </location>
</feature>
<comment type="similarity">
    <text evidence="1">Belongs to the FAM154 family.</text>
</comment>
<evidence type="ECO:0000313" key="4">
    <source>
        <dbReference type="Proteomes" id="UP001163046"/>
    </source>
</evidence>
<dbReference type="AlphaFoldDB" id="A0A9W9ZEQ0"/>
<reference evidence="3" key="1">
    <citation type="submission" date="2023-01" db="EMBL/GenBank/DDBJ databases">
        <title>Genome assembly of the deep-sea coral Lophelia pertusa.</title>
        <authorList>
            <person name="Herrera S."/>
            <person name="Cordes E."/>
        </authorList>
    </citation>
    <scope>NUCLEOTIDE SEQUENCE</scope>
    <source>
        <strain evidence="3">USNM1676648</strain>
        <tissue evidence="3">Polyp</tissue>
    </source>
</reference>
<evidence type="ECO:0000313" key="3">
    <source>
        <dbReference type="EMBL" id="KAJ7380060.1"/>
    </source>
</evidence>
<organism evidence="3 4">
    <name type="scientific">Desmophyllum pertusum</name>
    <dbReference type="NCBI Taxonomy" id="174260"/>
    <lineage>
        <taxon>Eukaryota</taxon>
        <taxon>Metazoa</taxon>
        <taxon>Cnidaria</taxon>
        <taxon>Anthozoa</taxon>
        <taxon>Hexacorallia</taxon>
        <taxon>Scleractinia</taxon>
        <taxon>Caryophylliina</taxon>
        <taxon>Caryophylliidae</taxon>
        <taxon>Desmophyllum</taxon>
    </lineage>
</organism>
<protein>
    <submittedName>
        <fullName evidence="3">Uncharacterized protein</fullName>
    </submittedName>
</protein>
<evidence type="ECO:0000256" key="1">
    <source>
        <dbReference type="ARBA" id="ARBA00008738"/>
    </source>
</evidence>
<evidence type="ECO:0000256" key="2">
    <source>
        <dbReference type="SAM" id="MobiDB-lite"/>
    </source>
</evidence>
<dbReference type="PANTHER" id="PTHR31516">
    <property type="entry name" value="STABILIZER OF AXONEMAL MICROTUBULES 2"/>
    <property type="match status" value="1"/>
</dbReference>
<feature type="compositionally biased region" description="Basic residues" evidence="2">
    <location>
        <begin position="74"/>
        <end position="85"/>
    </location>
</feature>
<dbReference type="GO" id="GO:0005856">
    <property type="term" value="C:cytoskeleton"/>
    <property type="evidence" value="ECO:0007669"/>
    <property type="project" value="TreeGrafter"/>
</dbReference>
<dbReference type="OrthoDB" id="9973968at2759"/>
<comment type="caution">
    <text evidence="3">The sequence shown here is derived from an EMBL/GenBank/DDBJ whole genome shotgun (WGS) entry which is preliminary data.</text>
</comment>
<name>A0A9W9ZEQ0_9CNID</name>
<dbReference type="PANTHER" id="PTHR31516:SF18">
    <property type="entry name" value="TRANSLATION INITIATION FACTOR IF-2"/>
    <property type="match status" value="1"/>
</dbReference>
<dbReference type="InterPro" id="IPR033336">
    <property type="entry name" value="SAXO1/2"/>
</dbReference>
<proteinExistence type="inferred from homology"/>
<accession>A0A9W9ZEQ0</accession>